<feature type="transmembrane region" description="Helical" evidence="1">
    <location>
        <begin position="213"/>
        <end position="238"/>
    </location>
</feature>
<name>A0A1N6ZNE1_9RHOO</name>
<dbReference type="GO" id="GO:0008757">
    <property type="term" value="F:S-adenosylmethionine-dependent methyltransferase activity"/>
    <property type="evidence" value="ECO:0007669"/>
    <property type="project" value="InterPro"/>
</dbReference>
<keyword evidence="4" id="KW-1185">Reference proteome</keyword>
<dbReference type="Gene3D" id="3.40.50.150">
    <property type="entry name" value="Vaccinia Virus protein VP39"/>
    <property type="match status" value="1"/>
</dbReference>
<dbReference type="AlphaFoldDB" id="A0A1N6ZNE1"/>
<keyword evidence="1" id="KW-1133">Transmembrane helix</keyword>
<accession>A0A1N6ZNE1</accession>
<keyword evidence="1" id="KW-0472">Membrane</keyword>
<keyword evidence="3" id="KW-0489">Methyltransferase</keyword>
<reference evidence="4" key="1">
    <citation type="submission" date="2017-01" db="EMBL/GenBank/DDBJ databases">
        <authorList>
            <person name="Varghese N."/>
            <person name="Submissions S."/>
        </authorList>
    </citation>
    <scope>NUCLEOTIDE SEQUENCE [LARGE SCALE GENOMIC DNA]</scope>
    <source>
        <strain evidence="4">ATCC 51758</strain>
    </source>
</reference>
<sequence>MRGQSNSRSYRIVTSVVRILQRWLRPFERTPLHPQWLVLRHRGEIERWVNAQARGTLVDVGCGNGRLRDALPSSVRYLGIDYPTTVALGYSGSADILGDAAALPIADACVDVVVLLDVLEHLPDPALAVAEAARILREGGRCLVHVPFLYPLHDEPHDYQRWTRYGLERLFASAGFKLTEIRETVHPVELGTALVVMALTSALASAIEHRGAAILLAPVVVALVPLLNLFGWVSAAVLPAPALMPFSYRVIAEKDSLQGMSCLSEQRSLL</sequence>
<feature type="domain" description="Methyltransferase type 11" evidence="2">
    <location>
        <begin position="58"/>
        <end position="143"/>
    </location>
</feature>
<keyword evidence="3" id="KW-0808">Transferase</keyword>
<dbReference type="InterPro" id="IPR029063">
    <property type="entry name" value="SAM-dependent_MTases_sf"/>
</dbReference>
<dbReference type="STRING" id="34027.SAMN05421829_11282"/>
<protein>
    <submittedName>
        <fullName evidence="3">Methyltransferase domain-containing protein</fullName>
    </submittedName>
</protein>
<evidence type="ECO:0000256" key="1">
    <source>
        <dbReference type="SAM" id="Phobius"/>
    </source>
</evidence>
<dbReference type="SUPFAM" id="SSF53335">
    <property type="entry name" value="S-adenosyl-L-methionine-dependent methyltransferases"/>
    <property type="match status" value="1"/>
</dbReference>
<feature type="transmembrane region" description="Helical" evidence="1">
    <location>
        <begin position="187"/>
        <end position="207"/>
    </location>
</feature>
<dbReference type="EMBL" id="FTMD01000012">
    <property type="protein sequence ID" value="SIR28390.1"/>
    <property type="molecule type" value="Genomic_DNA"/>
</dbReference>
<organism evidence="3 4">
    <name type="scientific">Aromatoleum tolulyticum</name>
    <dbReference type="NCBI Taxonomy" id="34027"/>
    <lineage>
        <taxon>Bacteria</taxon>
        <taxon>Pseudomonadati</taxon>
        <taxon>Pseudomonadota</taxon>
        <taxon>Betaproteobacteria</taxon>
        <taxon>Rhodocyclales</taxon>
        <taxon>Rhodocyclaceae</taxon>
        <taxon>Aromatoleum</taxon>
    </lineage>
</organism>
<dbReference type="InterPro" id="IPR013216">
    <property type="entry name" value="Methyltransf_11"/>
</dbReference>
<proteinExistence type="predicted"/>
<dbReference type="GO" id="GO:0032259">
    <property type="term" value="P:methylation"/>
    <property type="evidence" value="ECO:0007669"/>
    <property type="project" value="UniProtKB-KW"/>
</dbReference>
<evidence type="ECO:0000259" key="2">
    <source>
        <dbReference type="Pfam" id="PF08241"/>
    </source>
</evidence>
<evidence type="ECO:0000313" key="4">
    <source>
        <dbReference type="Proteomes" id="UP000186819"/>
    </source>
</evidence>
<dbReference type="PANTHER" id="PTHR43861">
    <property type="entry name" value="TRANS-ACONITATE 2-METHYLTRANSFERASE-RELATED"/>
    <property type="match status" value="1"/>
</dbReference>
<gene>
    <name evidence="3" type="ORF">SAMN05421829_11282</name>
</gene>
<dbReference type="OrthoDB" id="108476at2"/>
<keyword evidence="1" id="KW-0812">Transmembrane</keyword>
<dbReference type="Proteomes" id="UP000186819">
    <property type="component" value="Unassembled WGS sequence"/>
</dbReference>
<dbReference type="Pfam" id="PF08241">
    <property type="entry name" value="Methyltransf_11"/>
    <property type="match status" value="1"/>
</dbReference>
<evidence type="ECO:0000313" key="3">
    <source>
        <dbReference type="EMBL" id="SIR28390.1"/>
    </source>
</evidence>